<reference evidence="2 3" key="1">
    <citation type="submission" date="2023-01" db="EMBL/GenBank/DDBJ databases">
        <authorList>
            <person name="Kreplak J."/>
        </authorList>
    </citation>
    <scope>NUCLEOTIDE SEQUENCE [LARGE SCALE GENOMIC DNA]</scope>
</reference>
<feature type="compositionally biased region" description="Basic and acidic residues" evidence="1">
    <location>
        <begin position="57"/>
        <end position="73"/>
    </location>
</feature>
<keyword evidence="3" id="KW-1185">Reference proteome</keyword>
<gene>
    <name evidence="2" type="ORF">VFH_I150120</name>
</gene>
<dbReference type="AlphaFoldDB" id="A0AAV0Z8N7"/>
<evidence type="ECO:0000313" key="2">
    <source>
        <dbReference type="EMBL" id="CAI8594614.1"/>
    </source>
</evidence>
<proteinExistence type="predicted"/>
<evidence type="ECO:0000313" key="3">
    <source>
        <dbReference type="Proteomes" id="UP001157006"/>
    </source>
</evidence>
<protein>
    <submittedName>
        <fullName evidence="2">Uncharacterized protein</fullName>
    </submittedName>
</protein>
<feature type="region of interest" description="Disordered" evidence="1">
    <location>
        <begin position="41"/>
        <end position="73"/>
    </location>
</feature>
<accession>A0AAV0Z8N7</accession>
<feature type="compositionally biased region" description="Polar residues" evidence="1">
    <location>
        <begin position="44"/>
        <end position="55"/>
    </location>
</feature>
<dbReference type="EMBL" id="OX451735">
    <property type="protein sequence ID" value="CAI8594614.1"/>
    <property type="molecule type" value="Genomic_DNA"/>
</dbReference>
<organism evidence="2 3">
    <name type="scientific">Vicia faba</name>
    <name type="common">Broad bean</name>
    <name type="synonym">Faba vulgaris</name>
    <dbReference type="NCBI Taxonomy" id="3906"/>
    <lineage>
        <taxon>Eukaryota</taxon>
        <taxon>Viridiplantae</taxon>
        <taxon>Streptophyta</taxon>
        <taxon>Embryophyta</taxon>
        <taxon>Tracheophyta</taxon>
        <taxon>Spermatophyta</taxon>
        <taxon>Magnoliopsida</taxon>
        <taxon>eudicotyledons</taxon>
        <taxon>Gunneridae</taxon>
        <taxon>Pentapetalae</taxon>
        <taxon>rosids</taxon>
        <taxon>fabids</taxon>
        <taxon>Fabales</taxon>
        <taxon>Fabaceae</taxon>
        <taxon>Papilionoideae</taxon>
        <taxon>50 kb inversion clade</taxon>
        <taxon>NPAAA clade</taxon>
        <taxon>Hologalegina</taxon>
        <taxon>IRL clade</taxon>
        <taxon>Fabeae</taxon>
        <taxon>Vicia</taxon>
    </lineage>
</organism>
<sequence length="225" mass="24980">MLKIQGSSYKIEYEGLHLLCLACGRYRNYKEKCSLLIKGKNKVGDNSTSSGSLQNELAKDRGDNQGERGVEDGPWRIVHKQIRGRKTVEGRRNTVSGSFNDKIMKGGSRFLILEDVNAINGETTGKSNVVVVGNENSNQHEDIIGSLTNIEINGDKCGHDNRRQKLNIKRNKATLATRGGIQRKEKVSGISQSGMEGIFGNLNPGDTKEADIYDSYNLIRRRKVL</sequence>
<evidence type="ECO:0000256" key="1">
    <source>
        <dbReference type="SAM" id="MobiDB-lite"/>
    </source>
</evidence>
<name>A0AAV0Z8N7_VICFA</name>
<dbReference type="Proteomes" id="UP001157006">
    <property type="component" value="Chromosome 1S"/>
</dbReference>